<sequence length="65" mass="7357">MKISFSTLLYQPEDVLYPKTIGQVGEDIIIKRAHSPMLGKRTGIGMGCPNFFAVGPWKSEFFLFF</sequence>
<reference evidence="1" key="3">
    <citation type="submission" date="2022-06" db="UniProtKB">
        <authorList>
            <consortium name="EnsemblPlants"/>
        </authorList>
    </citation>
    <scope>IDENTIFICATION</scope>
</reference>
<protein>
    <submittedName>
        <fullName evidence="1">Uncharacterized protein</fullName>
    </submittedName>
</protein>
<dbReference type="Gramene" id="TuG1812G0100000740.01.T03">
    <property type="protein sequence ID" value="TuG1812G0100000740.01.T03"/>
    <property type="gene ID" value="TuG1812G0100000740.01"/>
</dbReference>
<name>A0A8R7P154_TRIUA</name>
<reference evidence="2" key="1">
    <citation type="journal article" date="2013" name="Nature">
        <title>Draft genome of the wheat A-genome progenitor Triticum urartu.</title>
        <authorList>
            <person name="Ling H.Q."/>
            <person name="Zhao S."/>
            <person name="Liu D."/>
            <person name="Wang J."/>
            <person name="Sun H."/>
            <person name="Zhang C."/>
            <person name="Fan H."/>
            <person name="Li D."/>
            <person name="Dong L."/>
            <person name="Tao Y."/>
            <person name="Gao C."/>
            <person name="Wu H."/>
            <person name="Li Y."/>
            <person name="Cui Y."/>
            <person name="Guo X."/>
            <person name="Zheng S."/>
            <person name="Wang B."/>
            <person name="Yu K."/>
            <person name="Liang Q."/>
            <person name="Yang W."/>
            <person name="Lou X."/>
            <person name="Chen J."/>
            <person name="Feng M."/>
            <person name="Jian J."/>
            <person name="Zhang X."/>
            <person name="Luo G."/>
            <person name="Jiang Y."/>
            <person name="Liu J."/>
            <person name="Wang Z."/>
            <person name="Sha Y."/>
            <person name="Zhang B."/>
            <person name="Wu H."/>
            <person name="Tang D."/>
            <person name="Shen Q."/>
            <person name="Xue P."/>
            <person name="Zou S."/>
            <person name="Wang X."/>
            <person name="Liu X."/>
            <person name="Wang F."/>
            <person name="Yang Y."/>
            <person name="An X."/>
            <person name="Dong Z."/>
            <person name="Zhang K."/>
            <person name="Zhang X."/>
            <person name="Luo M.C."/>
            <person name="Dvorak J."/>
            <person name="Tong Y."/>
            <person name="Wang J."/>
            <person name="Yang H."/>
            <person name="Li Z."/>
            <person name="Wang D."/>
            <person name="Zhang A."/>
            <person name="Wang J."/>
        </authorList>
    </citation>
    <scope>NUCLEOTIDE SEQUENCE</scope>
    <source>
        <strain evidence="2">cv. G1812</strain>
    </source>
</reference>
<keyword evidence="2" id="KW-1185">Reference proteome</keyword>
<dbReference type="EnsemblPlants" id="TuG1812G0100000740.01.T03">
    <property type="protein sequence ID" value="TuG1812G0100000740.01.T03"/>
    <property type="gene ID" value="TuG1812G0100000740.01"/>
</dbReference>
<organism evidence="1 2">
    <name type="scientific">Triticum urartu</name>
    <name type="common">Red wild einkorn</name>
    <name type="synonym">Crithodium urartu</name>
    <dbReference type="NCBI Taxonomy" id="4572"/>
    <lineage>
        <taxon>Eukaryota</taxon>
        <taxon>Viridiplantae</taxon>
        <taxon>Streptophyta</taxon>
        <taxon>Embryophyta</taxon>
        <taxon>Tracheophyta</taxon>
        <taxon>Spermatophyta</taxon>
        <taxon>Magnoliopsida</taxon>
        <taxon>Liliopsida</taxon>
        <taxon>Poales</taxon>
        <taxon>Poaceae</taxon>
        <taxon>BOP clade</taxon>
        <taxon>Pooideae</taxon>
        <taxon>Triticodae</taxon>
        <taxon>Triticeae</taxon>
        <taxon>Triticinae</taxon>
        <taxon>Triticum</taxon>
    </lineage>
</organism>
<evidence type="ECO:0000313" key="1">
    <source>
        <dbReference type="EnsemblPlants" id="TuG1812G0100000740.01.T03"/>
    </source>
</evidence>
<evidence type="ECO:0000313" key="2">
    <source>
        <dbReference type="Proteomes" id="UP000015106"/>
    </source>
</evidence>
<dbReference type="AlphaFoldDB" id="A0A8R7P154"/>
<dbReference type="Proteomes" id="UP000015106">
    <property type="component" value="Chromosome 1"/>
</dbReference>
<reference evidence="1" key="2">
    <citation type="submission" date="2018-03" db="EMBL/GenBank/DDBJ databases">
        <title>The Triticum urartu genome reveals the dynamic nature of wheat genome evolution.</title>
        <authorList>
            <person name="Ling H."/>
            <person name="Ma B."/>
            <person name="Shi X."/>
            <person name="Liu H."/>
            <person name="Dong L."/>
            <person name="Sun H."/>
            <person name="Cao Y."/>
            <person name="Gao Q."/>
            <person name="Zheng S."/>
            <person name="Li Y."/>
            <person name="Yu Y."/>
            <person name="Du H."/>
            <person name="Qi M."/>
            <person name="Li Y."/>
            <person name="Yu H."/>
            <person name="Cui Y."/>
            <person name="Wang N."/>
            <person name="Chen C."/>
            <person name="Wu H."/>
            <person name="Zhao Y."/>
            <person name="Zhang J."/>
            <person name="Li Y."/>
            <person name="Zhou W."/>
            <person name="Zhang B."/>
            <person name="Hu W."/>
            <person name="Eijk M."/>
            <person name="Tang J."/>
            <person name="Witsenboer H."/>
            <person name="Zhao S."/>
            <person name="Li Z."/>
            <person name="Zhang A."/>
            <person name="Wang D."/>
            <person name="Liang C."/>
        </authorList>
    </citation>
    <scope>NUCLEOTIDE SEQUENCE [LARGE SCALE GENOMIC DNA]</scope>
    <source>
        <strain evidence="1">cv. G1812</strain>
    </source>
</reference>
<accession>A0A8R7P154</accession>
<proteinExistence type="predicted"/>